<evidence type="ECO:0000256" key="1">
    <source>
        <dbReference type="ARBA" id="ARBA00004651"/>
    </source>
</evidence>
<keyword evidence="3 8" id="KW-0812">Transmembrane</keyword>
<dbReference type="PANTHER" id="PTHR42643:SF38">
    <property type="entry name" value="IONOTROPIC RECEPTOR 100A"/>
    <property type="match status" value="1"/>
</dbReference>
<accession>A0AAD8A9M9</accession>
<evidence type="ECO:0008006" key="11">
    <source>
        <dbReference type="Google" id="ProtNLM"/>
    </source>
</evidence>
<feature type="transmembrane region" description="Helical" evidence="8">
    <location>
        <begin position="7"/>
        <end position="27"/>
    </location>
</feature>
<dbReference type="PANTHER" id="PTHR42643">
    <property type="entry name" value="IONOTROPIC RECEPTOR 20A-RELATED"/>
    <property type="match status" value="1"/>
</dbReference>
<evidence type="ECO:0000256" key="2">
    <source>
        <dbReference type="ARBA" id="ARBA00022475"/>
    </source>
</evidence>
<keyword evidence="6" id="KW-0675">Receptor</keyword>
<feature type="transmembrane region" description="Helical" evidence="8">
    <location>
        <begin position="39"/>
        <end position="59"/>
    </location>
</feature>
<comment type="subcellular location">
    <subcellularLocation>
        <location evidence="1">Cell membrane</location>
        <topology evidence="1">Multi-pass membrane protein</topology>
    </subcellularLocation>
</comment>
<proteinExistence type="predicted"/>
<name>A0AAD8A9M9_DIPPU</name>
<dbReference type="Proteomes" id="UP001233999">
    <property type="component" value="Unassembled WGS sequence"/>
</dbReference>
<evidence type="ECO:0000256" key="4">
    <source>
        <dbReference type="ARBA" id="ARBA00022989"/>
    </source>
</evidence>
<evidence type="ECO:0000256" key="7">
    <source>
        <dbReference type="ARBA" id="ARBA00023180"/>
    </source>
</evidence>
<gene>
    <name evidence="9" type="ORF">L9F63_013680</name>
</gene>
<organism evidence="9 10">
    <name type="scientific">Diploptera punctata</name>
    <name type="common">Pacific beetle cockroach</name>
    <dbReference type="NCBI Taxonomy" id="6984"/>
    <lineage>
        <taxon>Eukaryota</taxon>
        <taxon>Metazoa</taxon>
        <taxon>Ecdysozoa</taxon>
        <taxon>Arthropoda</taxon>
        <taxon>Hexapoda</taxon>
        <taxon>Insecta</taxon>
        <taxon>Pterygota</taxon>
        <taxon>Neoptera</taxon>
        <taxon>Polyneoptera</taxon>
        <taxon>Dictyoptera</taxon>
        <taxon>Blattodea</taxon>
        <taxon>Blaberoidea</taxon>
        <taxon>Blaberidae</taxon>
        <taxon>Diplopterinae</taxon>
        <taxon>Diploptera</taxon>
    </lineage>
</organism>
<keyword evidence="10" id="KW-1185">Reference proteome</keyword>
<evidence type="ECO:0000256" key="5">
    <source>
        <dbReference type="ARBA" id="ARBA00023136"/>
    </source>
</evidence>
<dbReference type="EMBL" id="JASPKZ010002699">
    <property type="protein sequence ID" value="KAJ9595014.1"/>
    <property type="molecule type" value="Genomic_DNA"/>
</dbReference>
<sequence>MSIFSVGTWSLLGLVYLLAGVTLWLIANVRTEIVPKETVGFKRILLCFYSAWAVLLSVSVPEMPRSRYVRLVFIFYVGYSFAISLVFQAFFTTFLVEPGYGRGFQTYPELTEAHIVFGEIDIVQIILDPEYRDLISTQYVVNCGELTKCVLRAMFQKDMMTLTGANFPHYLALKHGVHDVSKVVCFFPDVVFNAQLGIAMHKGEPLLPMLNKYMRKCIEAGILTKYWSELKHTYRWEGFNKLSEDKLYFVFKLQHLWPVFILLFCGYVICFIVFNLEICMGMFRKFFRKMKK</sequence>
<comment type="caution">
    <text evidence="9">The sequence shown here is derived from an EMBL/GenBank/DDBJ whole genome shotgun (WGS) entry which is preliminary data.</text>
</comment>
<dbReference type="GO" id="GO:0005886">
    <property type="term" value="C:plasma membrane"/>
    <property type="evidence" value="ECO:0007669"/>
    <property type="project" value="UniProtKB-SubCell"/>
</dbReference>
<feature type="transmembrane region" description="Helical" evidence="8">
    <location>
        <begin position="71"/>
        <end position="91"/>
    </location>
</feature>
<evidence type="ECO:0000256" key="8">
    <source>
        <dbReference type="SAM" id="Phobius"/>
    </source>
</evidence>
<keyword evidence="7" id="KW-0325">Glycoprotein</keyword>
<keyword evidence="4 8" id="KW-1133">Transmembrane helix</keyword>
<keyword evidence="5 8" id="KW-0472">Membrane</keyword>
<evidence type="ECO:0000256" key="6">
    <source>
        <dbReference type="ARBA" id="ARBA00023170"/>
    </source>
</evidence>
<reference evidence="9" key="2">
    <citation type="submission" date="2023-05" db="EMBL/GenBank/DDBJ databases">
        <authorList>
            <person name="Fouks B."/>
        </authorList>
    </citation>
    <scope>NUCLEOTIDE SEQUENCE</scope>
    <source>
        <strain evidence="9">Stay&amp;Tobe</strain>
        <tissue evidence="9">Testes</tissue>
    </source>
</reference>
<dbReference type="Gene3D" id="1.10.287.70">
    <property type="match status" value="1"/>
</dbReference>
<evidence type="ECO:0000256" key="3">
    <source>
        <dbReference type="ARBA" id="ARBA00022692"/>
    </source>
</evidence>
<dbReference type="InterPro" id="IPR052192">
    <property type="entry name" value="Insect_Ionotropic_Sensory_Rcpt"/>
</dbReference>
<dbReference type="AlphaFoldDB" id="A0AAD8A9M9"/>
<keyword evidence="2" id="KW-1003">Cell membrane</keyword>
<evidence type="ECO:0000313" key="9">
    <source>
        <dbReference type="EMBL" id="KAJ9595014.1"/>
    </source>
</evidence>
<feature type="transmembrane region" description="Helical" evidence="8">
    <location>
        <begin position="256"/>
        <end position="283"/>
    </location>
</feature>
<reference evidence="9" key="1">
    <citation type="journal article" date="2023" name="IScience">
        <title>Live-bearing cockroach genome reveals convergent evolutionary mechanisms linked to viviparity in insects and beyond.</title>
        <authorList>
            <person name="Fouks B."/>
            <person name="Harrison M.C."/>
            <person name="Mikhailova A.A."/>
            <person name="Marchal E."/>
            <person name="English S."/>
            <person name="Carruthers M."/>
            <person name="Jennings E.C."/>
            <person name="Chiamaka E.L."/>
            <person name="Frigard R.A."/>
            <person name="Pippel M."/>
            <person name="Attardo G.M."/>
            <person name="Benoit J.B."/>
            <person name="Bornberg-Bauer E."/>
            <person name="Tobe S.S."/>
        </authorList>
    </citation>
    <scope>NUCLEOTIDE SEQUENCE</scope>
    <source>
        <strain evidence="9">Stay&amp;Tobe</strain>
    </source>
</reference>
<protein>
    <recommendedName>
        <fullName evidence="11">Ionotropic glutamate receptor C-terminal domain-containing protein</fullName>
    </recommendedName>
</protein>
<evidence type="ECO:0000313" key="10">
    <source>
        <dbReference type="Proteomes" id="UP001233999"/>
    </source>
</evidence>